<evidence type="ECO:0000313" key="3">
    <source>
        <dbReference type="Proteomes" id="UP000321362"/>
    </source>
</evidence>
<dbReference type="RefSeq" id="WP_147057991.1">
    <property type="nucleotide sequence ID" value="NZ_CP042437.1"/>
</dbReference>
<dbReference type="EMBL" id="CP042437">
    <property type="protein sequence ID" value="QEC78903.1"/>
    <property type="molecule type" value="Genomic_DNA"/>
</dbReference>
<dbReference type="Gene3D" id="3.40.50.720">
    <property type="entry name" value="NAD(P)-binding Rossmann-like Domain"/>
    <property type="match status" value="1"/>
</dbReference>
<accession>A0A5B8W574</accession>
<protein>
    <submittedName>
        <fullName evidence="2">NAD-dependent epimerase/dehydratase family protein</fullName>
    </submittedName>
</protein>
<proteinExistence type="predicted"/>
<dbReference type="PANTHER" id="PTHR43355:SF2">
    <property type="entry name" value="FLAVIN REDUCTASE (NADPH)"/>
    <property type="match status" value="1"/>
</dbReference>
<keyword evidence="3" id="KW-1185">Reference proteome</keyword>
<dbReference type="Proteomes" id="UP000321362">
    <property type="component" value="Chromosome"/>
</dbReference>
<dbReference type="InterPro" id="IPR016040">
    <property type="entry name" value="NAD(P)-bd_dom"/>
</dbReference>
<name>A0A5B8W574_9SPHI</name>
<feature type="domain" description="NAD(P)-binding" evidence="1">
    <location>
        <begin position="7"/>
        <end position="191"/>
    </location>
</feature>
<dbReference type="Pfam" id="PF13460">
    <property type="entry name" value="NAD_binding_10"/>
    <property type="match status" value="1"/>
</dbReference>
<organism evidence="2 3">
    <name type="scientific">Mucilaginibacter ginsenosidivorax</name>
    <dbReference type="NCBI Taxonomy" id="862126"/>
    <lineage>
        <taxon>Bacteria</taxon>
        <taxon>Pseudomonadati</taxon>
        <taxon>Bacteroidota</taxon>
        <taxon>Sphingobacteriia</taxon>
        <taxon>Sphingobacteriales</taxon>
        <taxon>Sphingobacteriaceae</taxon>
        <taxon>Mucilaginibacter</taxon>
    </lineage>
</organism>
<sequence>MKIAIIGISGNVGQRLSAEALNRGHQVTGIARNVDVVGVKGNLKLVNGNAADSVALSEILKGHDVVISSLKFETADPNKLIEAVRLSGVKRYLVVGGASSLNFKPGVTVLESGHVPDWAIGEAKAGVRFLDILHDVNDVQWTFLSPSALFTEGERTGKFRLGKDDLLIGENGKSSISYEDFAIALIDEVETPKHQQSRFTVGY</sequence>
<dbReference type="SUPFAM" id="SSF51735">
    <property type="entry name" value="NAD(P)-binding Rossmann-fold domains"/>
    <property type="match status" value="1"/>
</dbReference>
<reference evidence="2 3" key="1">
    <citation type="journal article" date="2013" name="J. Microbiol.">
        <title>Mucilaginibacter ginsenosidivorax sp. nov., with ginsenoside converting activity isolated from sediment.</title>
        <authorList>
            <person name="Kim J.K."/>
            <person name="Choi T.E."/>
            <person name="Liu Q.M."/>
            <person name="Park H.Y."/>
            <person name="Yi T.H."/>
            <person name="Yoon M.H."/>
            <person name="Kim S.C."/>
            <person name="Im W.T."/>
        </authorList>
    </citation>
    <scope>NUCLEOTIDE SEQUENCE [LARGE SCALE GENOMIC DNA]</scope>
    <source>
        <strain evidence="2 3">KHI28</strain>
    </source>
</reference>
<dbReference type="OrthoDB" id="329806at2"/>
<dbReference type="PANTHER" id="PTHR43355">
    <property type="entry name" value="FLAVIN REDUCTASE (NADPH)"/>
    <property type="match status" value="1"/>
</dbReference>
<evidence type="ECO:0000259" key="1">
    <source>
        <dbReference type="Pfam" id="PF13460"/>
    </source>
</evidence>
<dbReference type="AlphaFoldDB" id="A0A5B8W574"/>
<dbReference type="GO" id="GO:0016646">
    <property type="term" value="F:oxidoreductase activity, acting on the CH-NH group of donors, NAD or NADP as acceptor"/>
    <property type="evidence" value="ECO:0007669"/>
    <property type="project" value="TreeGrafter"/>
</dbReference>
<gene>
    <name evidence="2" type="ORF">FSB76_24230</name>
</gene>
<evidence type="ECO:0000313" key="2">
    <source>
        <dbReference type="EMBL" id="QEC78903.1"/>
    </source>
</evidence>
<dbReference type="InterPro" id="IPR051606">
    <property type="entry name" value="Polyketide_Oxido-like"/>
</dbReference>
<dbReference type="InterPro" id="IPR036291">
    <property type="entry name" value="NAD(P)-bd_dom_sf"/>
</dbReference>
<dbReference type="KEGG" id="mgk:FSB76_24230"/>